<organism evidence="1 2">
    <name type="scientific">Acidisoma silvae</name>
    <dbReference type="NCBI Taxonomy" id="2802396"/>
    <lineage>
        <taxon>Bacteria</taxon>
        <taxon>Pseudomonadati</taxon>
        <taxon>Pseudomonadota</taxon>
        <taxon>Alphaproteobacteria</taxon>
        <taxon>Acetobacterales</taxon>
        <taxon>Acidocellaceae</taxon>
        <taxon>Acidisoma</taxon>
    </lineage>
</organism>
<keyword evidence="2" id="KW-1185">Reference proteome</keyword>
<dbReference type="RefSeq" id="WP_227323068.1">
    <property type="nucleotide sequence ID" value="NZ_JAESVB010000013.1"/>
</dbReference>
<protein>
    <submittedName>
        <fullName evidence="1">Uncharacterized protein</fullName>
    </submittedName>
</protein>
<dbReference type="EMBL" id="JAESVB010000013">
    <property type="protein sequence ID" value="MCB8877419.1"/>
    <property type="molecule type" value="Genomic_DNA"/>
</dbReference>
<proteinExistence type="predicted"/>
<name>A0A963YVA5_9PROT</name>
<sequence>MADVCNCQPEVEPPTLQVLSVRPPQVDDHDLELMAALAKVASSNALCVALNREMEEKGADLPTGHPQCRTLERADAQRRSALIELSNTQAVSAGGCTAKLNVLMEMFVAYGPEDPEMVARLVEYAHEAAALLRRFETDLRQFETAKPVMGSWRKTLTNSRSIRRIMGFAFAFSSAVVGRLDAGGLN</sequence>
<reference evidence="1" key="1">
    <citation type="journal article" date="2021" name="Microorganisms">
        <title>Acidisoma silvae sp. nov. and Acidisomacellulosilytica sp. nov., Two Acidophilic Bacteria Isolated from Decaying Wood, Hydrolyzing Cellulose and Producing Poly-3-hydroxybutyrate.</title>
        <authorList>
            <person name="Mieszkin S."/>
            <person name="Pouder E."/>
            <person name="Uroz S."/>
            <person name="Simon-Colin C."/>
            <person name="Alain K."/>
        </authorList>
    </citation>
    <scope>NUCLEOTIDE SEQUENCE</scope>
    <source>
        <strain evidence="1">HW T2.11</strain>
    </source>
</reference>
<evidence type="ECO:0000313" key="1">
    <source>
        <dbReference type="EMBL" id="MCB8877419.1"/>
    </source>
</evidence>
<gene>
    <name evidence="1" type="ORF">ASILVAE211_19655</name>
</gene>
<dbReference type="AlphaFoldDB" id="A0A963YVA5"/>
<comment type="caution">
    <text evidence="1">The sequence shown here is derived from an EMBL/GenBank/DDBJ whole genome shotgun (WGS) entry which is preliminary data.</text>
</comment>
<accession>A0A963YVA5</accession>
<evidence type="ECO:0000313" key="2">
    <source>
        <dbReference type="Proteomes" id="UP000708298"/>
    </source>
</evidence>
<dbReference type="Proteomes" id="UP000708298">
    <property type="component" value="Unassembled WGS sequence"/>
</dbReference>
<reference evidence="1" key="2">
    <citation type="submission" date="2021-01" db="EMBL/GenBank/DDBJ databases">
        <authorList>
            <person name="Mieszkin S."/>
            <person name="Pouder E."/>
            <person name="Alain K."/>
        </authorList>
    </citation>
    <scope>NUCLEOTIDE SEQUENCE</scope>
    <source>
        <strain evidence="1">HW T2.11</strain>
    </source>
</reference>